<dbReference type="GO" id="GO:0006979">
    <property type="term" value="P:response to oxidative stress"/>
    <property type="evidence" value="ECO:0007669"/>
    <property type="project" value="InterPro"/>
</dbReference>
<comment type="caution">
    <text evidence="9">The sequence shown here is derived from an EMBL/GenBank/DDBJ whole genome shotgun (WGS) entry which is preliminary data.</text>
</comment>
<dbReference type="GO" id="GO:0033743">
    <property type="term" value="F:peptide-methionine (R)-S-oxide reductase activity"/>
    <property type="evidence" value="ECO:0007669"/>
    <property type="project" value="UniProtKB-EC"/>
</dbReference>
<dbReference type="PANTHER" id="PTHR10173:SF57">
    <property type="entry name" value="PEPTIDE-METHIONINE (R)-S-OXIDE REDUCTASE"/>
    <property type="match status" value="1"/>
</dbReference>
<keyword evidence="10" id="KW-1185">Reference proteome</keyword>
<dbReference type="NCBIfam" id="TIGR00357">
    <property type="entry name" value="peptide-methionine (R)-S-oxide reductase MsrB"/>
    <property type="match status" value="1"/>
</dbReference>
<feature type="domain" description="MsrB" evidence="8">
    <location>
        <begin position="9"/>
        <end position="132"/>
    </location>
</feature>
<reference evidence="9 10" key="1">
    <citation type="submission" date="2019-07" db="EMBL/GenBank/DDBJ databases">
        <title>Whole genome shotgun sequence of Cellulomonas terrae NBRC 100819.</title>
        <authorList>
            <person name="Hosoyama A."/>
            <person name="Uohara A."/>
            <person name="Ohji S."/>
            <person name="Ichikawa N."/>
        </authorList>
    </citation>
    <scope>NUCLEOTIDE SEQUENCE [LARGE SCALE GENOMIC DNA]</scope>
    <source>
        <strain evidence="9 10">NBRC 100819</strain>
    </source>
</reference>
<dbReference type="InterPro" id="IPR002579">
    <property type="entry name" value="Met_Sox_Rdtase_MsrB_dom"/>
</dbReference>
<evidence type="ECO:0000256" key="5">
    <source>
        <dbReference type="ARBA" id="ARBA00022833"/>
    </source>
</evidence>
<dbReference type="InterPro" id="IPR028427">
    <property type="entry name" value="Met_Sox_Rdtase_MsrB"/>
</dbReference>
<sequence>MTYEVSKTDEQWALELQPQEFAVLRRAGTERPWTGELLDEKREGVYRCRACSNELFRSDTKFDSHCGWPSFFSPLAGDRVELISDRSLGMVRTEVRCARCGSHLGHVFDDAPQTPTGDRFCMNSVSLTFEPLTRPGEGRRADGDTPDV</sequence>
<dbReference type="EMBL" id="BJWH01000001">
    <property type="protein sequence ID" value="GEL96860.1"/>
    <property type="molecule type" value="Genomic_DNA"/>
</dbReference>
<comment type="cofactor">
    <cofactor evidence="1">
        <name>Zn(2+)</name>
        <dbReference type="ChEBI" id="CHEBI:29105"/>
    </cofactor>
</comment>
<dbReference type="RefSeq" id="WP_146844423.1">
    <property type="nucleotide sequence ID" value="NZ_BJWH01000001.1"/>
</dbReference>
<dbReference type="InterPro" id="IPR011057">
    <property type="entry name" value="Mss4-like_sf"/>
</dbReference>
<dbReference type="PROSITE" id="PS51790">
    <property type="entry name" value="MSRB"/>
    <property type="match status" value="1"/>
</dbReference>
<evidence type="ECO:0000313" key="9">
    <source>
        <dbReference type="EMBL" id="GEL96860.1"/>
    </source>
</evidence>
<proteinExistence type="inferred from homology"/>
<dbReference type="EC" id="1.8.4.12" evidence="3"/>
<evidence type="ECO:0000313" key="10">
    <source>
        <dbReference type="Proteomes" id="UP000321049"/>
    </source>
</evidence>
<organism evidence="9 10">
    <name type="scientific">Cellulomonas terrae</name>
    <dbReference type="NCBI Taxonomy" id="311234"/>
    <lineage>
        <taxon>Bacteria</taxon>
        <taxon>Bacillati</taxon>
        <taxon>Actinomycetota</taxon>
        <taxon>Actinomycetes</taxon>
        <taxon>Micrococcales</taxon>
        <taxon>Cellulomonadaceae</taxon>
        <taxon>Cellulomonas</taxon>
    </lineage>
</organism>
<name>A0A511JFV0_9CELL</name>
<comment type="similarity">
    <text evidence="2">Belongs to the MsrB Met sulfoxide reductase family.</text>
</comment>
<comment type="catalytic activity">
    <reaction evidence="7">
        <text>L-methionyl-[protein] + [thioredoxin]-disulfide + H2O = L-methionyl-(R)-S-oxide-[protein] + [thioredoxin]-dithiol</text>
        <dbReference type="Rhea" id="RHEA:24164"/>
        <dbReference type="Rhea" id="RHEA-COMP:10698"/>
        <dbReference type="Rhea" id="RHEA-COMP:10700"/>
        <dbReference type="Rhea" id="RHEA-COMP:12313"/>
        <dbReference type="Rhea" id="RHEA-COMP:12314"/>
        <dbReference type="ChEBI" id="CHEBI:15377"/>
        <dbReference type="ChEBI" id="CHEBI:16044"/>
        <dbReference type="ChEBI" id="CHEBI:29950"/>
        <dbReference type="ChEBI" id="CHEBI:45764"/>
        <dbReference type="ChEBI" id="CHEBI:50058"/>
        <dbReference type="EC" id="1.8.4.12"/>
    </reaction>
</comment>
<dbReference type="Gene3D" id="2.170.150.20">
    <property type="entry name" value="Peptide methionine sulfoxide reductase"/>
    <property type="match status" value="1"/>
</dbReference>
<evidence type="ECO:0000256" key="6">
    <source>
        <dbReference type="ARBA" id="ARBA00023002"/>
    </source>
</evidence>
<keyword evidence="4" id="KW-0479">Metal-binding</keyword>
<evidence type="ECO:0000256" key="3">
    <source>
        <dbReference type="ARBA" id="ARBA00012499"/>
    </source>
</evidence>
<accession>A0A511JFV0</accession>
<evidence type="ECO:0000259" key="8">
    <source>
        <dbReference type="PROSITE" id="PS51790"/>
    </source>
</evidence>
<dbReference type="GO" id="GO:0005737">
    <property type="term" value="C:cytoplasm"/>
    <property type="evidence" value="ECO:0007669"/>
    <property type="project" value="TreeGrafter"/>
</dbReference>
<gene>
    <name evidence="9" type="ORF">CTE05_04070</name>
</gene>
<dbReference type="FunFam" id="2.170.150.20:FF:000001">
    <property type="entry name" value="Peptide methionine sulfoxide reductase MsrB"/>
    <property type="match status" value="1"/>
</dbReference>
<dbReference type="GO" id="GO:0030091">
    <property type="term" value="P:protein repair"/>
    <property type="evidence" value="ECO:0007669"/>
    <property type="project" value="InterPro"/>
</dbReference>
<dbReference type="GO" id="GO:0046872">
    <property type="term" value="F:metal ion binding"/>
    <property type="evidence" value="ECO:0007669"/>
    <property type="project" value="UniProtKB-KW"/>
</dbReference>
<evidence type="ECO:0000256" key="7">
    <source>
        <dbReference type="ARBA" id="ARBA00048488"/>
    </source>
</evidence>
<evidence type="ECO:0000256" key="4">
    <source>
        <dbReference type="ARBA" id="ARBA00022723"/>
    </source>
</evidence>
<dbReference type="SUPFAM" id="SSF51316">
    <property type="entry name" value="Mss4-like"/>
    <property type="match status" value="1"/>
</dbReference>
<dbReference type="Pfam" id="PF01641">
    <property type="entry name" value="SelR"/>
    <property type="match status" value="1"/>
</dbReference>
<dbReference type="PANTHER" id="PTHR10173">
    <property type="entry name" value="METHIONINE SULFOXIDE REDUCTASE"/>
    <property type="match status" value="1"/>
</dbReference>
<dbReference type="Proteomes" id="UP000321049">
    <property type="component" value="Unassembled WGS sequence"/>
</dbReference>
<evidence type="ECO:0000256" key="2">
    <source>
        <dbReference type="ARBA" id="ARBA00007174"/>
    </source>
</evidence>
<keyword evidence="6" id="KW-0560">Oxidoreductase</keyword>
<evidence type="ECO:0000256" key="1">
    <source>
        <dbReference type="ARBA" id="ARBA00001947"/>
    </source>
</evidence>
<dbReference type="OrthoDB" id="9785497at2"/>
<dbReference type="AlphaFoldDB" id="A0A511JFV0"/>
<protein>
    <recommendedName>
        <fullName evidence="3">peptide-methionine (R)-S-oxide reductase</fullName>
        <ecNumber evidence="3">1.8.4.12</ecNumber>
    </recommendedName>
</protein>
<keyword evidence="5" id="KW-0862">Zinc</keyword>